<comment type="catalytic activity">
    <reaction evidence="8 11">
        <text>L-glutamate + NH4(+) + ATP = L-glutamine + ADP + phosphate + H(+)</text>
        <dbReference type="Rhea" id="RHEA:16169"/>
        <dbReference type="ChEBI" id="CHEBI:15378"/>
        <dbReference type="ChEBI" id="CHEBI:28938"/>
        <dbReference type="ChEBI" id="CHEBI:29985"/>
        <dbReference type="ChEBI" id="CHEBI:30616"/>
        <dbReference type="ChEBI" id="CHEBI:43474"/>
        <dbReference type="ChEBI" id="CHEBI:58359"/>
        <dbReference type="ChEBI" id="CHEBI:456216"/>
        <dbReference type="EC" id="6.3.1.2"/>
    </reaction>
</comment>
<comment type="similarity">
    <text evidence="2 9 10">Belongs to the glutamine synthetase family.</text>
</comment>
<reference evidence="14" key="1">
    <citation type="submission" date="2016-09" db="EMBL/GenBank/DDBJ databases">
        <title>Transcriptomic survey across the phylum Ctenophora.</title>
        <authorList>
            <person name="Francis W.R."/>
            <person name="Haddock S.H.D."/>
        </authorList>
    </citation>
    <scope>NUCLEOTIDE SEQUENCE</scope>
    <source>
        <strain evidence="14">V3710D1</strain>
    </source>
</reference>
<evidence type="ECO:0000256" key="2">
    <source>
        <dbReference type="ARBA" id="ARBA00009897"/>
    </source>
</evidence>
<dbReference type="PANTHER" id="PTHR20852">
    <property type="entry name" value="GLUTAMINE SYNTHETASE"/>
    <property type="match status" value="1"/>
</dbReference>
<dbReference type="Gene3D" id="3.10.20.70">
    <property type="entry name" value="Glutamine synthetase, N-terminal domain"/>
    <property type="match status" value="1"/>
</dbReference>
<dbReference type="GO" id="GO:0006542">
    <property type="term" value="P:glutamine biosynthetic process"/>
    <property type="evidence" value="ECO:0007669"/>
    <property type="project" value="InterPro"/>
</dbReference>
<proteinExistence type="evidence at transcript level"/>
<feature type="domain" description="GS catalytic" evidence="13">
    <location>
        <begin position="104"/>
        <end position="358"/>
    </location>
</feature>
<keyword evidence="7 11" id="KW-0067">ATP-binding</keyword>
<evidence type="ECO:0000256" key="10">
    <source>
        <dbReference type="RuleBase" id="RU000384"/>
    </source>
</evidence>
<dbReference type="FunFam" id="3.10.20.70:FF:000004">
    <property type="entry name" value="Glutamine synthetase"/>
    <property type="match status" value="1"/>
</dbReference>
<dbReference type="InterPro" id="IPR036651">
    <property type="entry name" value="Gln_synt_N_sf"/>
</dbReference>
<keyword evidence="6 11" id="KW-0547">Nucleotide-binding</keyword>
<evidence type="ECO:0000256" key="3">
    <source>
        <dbReference type="ARBA" id="ARBA00012937"/>
    </source>
</evidence>
<dbReference type="GO" id="GO:0005524">
    <property type="term" value="F:ATP binding"/>
    <property type="evidence" value="ECO:0007669"/>
    <property type="project" value="UniProtKB-KW"/>
</dbReference>
<dbReference type="SUPFAM" id="SSF54368">
    <property type="entry name" value="Glutamine synthetase, N-terminal domain"/>
    <property type="match status" value="1"/>
</dbReference>
<evidence type="ECO:0000256" key="9">
    <source>
        <dbReference type="PROSITE-ProRule" id="PRU01330"/>
    </source>
</evidence>
<dbReference type="Pfam" id="PF00120">
    <property type="entry name" value="Gln-synt_C"/>
    <property type="match status" value="1"/>
</dbReference>
<dbReference type="PROSITE" id="PS00181">
    <property type="entry name" value="GLNA_ATP"/>
    <property type="match status" value="1"/>
</dbReference>
<keyword evidence="4" id="KW-0963">Cytoplasm</keyword>
<keyword evidence="5 11" id="KW-0436">Ligase</keyword>
<dbReference type="GO" id="GO:0004356">
    <property type="term" value="F:glutamine synthetase activity"/>
    <property type="evidence" value="ECO:0007669"/>
    <property type="project" value="UniProtKB-EC"/>
</dbReference>
<dbReference type="InterPro" id="IPR027302">
    <property type="entry name" value="Gln_synth_N_conserv_site"/>
</dbReference>
<evidence type="ECO:0000256" key="11">
    <source>
        <dbReference type="RuleBase" id="RU004356"/>
    </source>
</evidence>
<evidence type="ECO:0000256" key="7">
    <source>
        <dbReference type="ARBA" id="ARBA00022840"/>
    </source>
</evidence>
<evidence type="ECO:0000256" key="6">
    <source>
        <dbReference type="ARBA" id="ARBA00022741"/>
    </source>
</evidence>
<comment type="subcellular location">
    <subcellularLocation>
        <location evidence="1">Cytoplasm</location>
    </subcellularLocation>
</comment>
<evidence type="ECO:0000256" key="5">
    <source>
        <dbReference type="ARBA" id="ARBA00022598"/>
    </source>
</evidence>
<dbReference type="PROSITE" id="PS00180">
    <property type="entry name" value="GLNA_1"/>
    <property type="match status" value="1"/>
</dbReference>
<dbReference type="SUPFAM" id="SSF55931">
    <property type="entry name" value="Glutamine synthetase/guanido kinase"/>
    <property type="match status" value="1"/>
</dbReference>
<accession>A0A1S6WN79</accession>
<evidence type="ECO:0000256" key="1">
    <source>
        <dbReference type="ARBA" id="ARBA00004496"/>
    </source>
</evidence>
<feature type="domain" description="GS beta-grasp" evidence="12">
    <location>
        <begin position="20"/>
        <end position="100"/>
    </location>
</feature>
<dbReference type="Pfam" id="PF03951">
    <property type="entry name" value="Gln-synt_N"/>
    <property type="match status" value="1"/>
</dbReference>
<dbReference type="FunFam" id="3.30.590.10:FF:000011">
    <property type="entry name" value="Glutamine synthetase"/>
    <property type="match status" value="1"/>
</dbReference>
<dbReference type="InterPro" id="IPR050292">
    <property type="entry name" value="Glutamine_Synthetase"/>
</dbReference>
<dbReference type="EMBL" id="KX853856">
    <property type="protein sequence ID" value="AQX17731.1"/>
    <property type="molecule type" value="mRNA"/>
</dbReference>
<organism evidence="14">
    <name type="scientific">Bolinopsis infundibulum</name>
    <dbReference type="NCBI Taxonomy" id="140455"/>
    <lineage>
        <taxon>Eukaryota</taxon>
        <taxon>Metazoa</taxon>
        <taxon>Ctenophora</taxon>
        <taxon>Tentaculata</taxon>
        <taxon>Lobata</taxon>
        <taxon>Bolinopsidae</taxon>
        <taxon>Bolinopsis</taxon>
    </lineage>
</organism>
<dbReference type="AlphaFoldDB" id="A0A1S6WN79"/>
<protein>
    <recommendedName>
        <fullName evidence="3 11">Glutamine synthetase</fullName>
        <ecNumber evidence="3 11">6.3.1.2</ecNumber>
    </recommendedName>
</protein>
<dbReference type="InterPro" id="IPR008147">
    <property type="entry name" value="Gln_synt_N"/>
</dbReference>
<dbReference type="InterPro" id="IPR027303">
    <property type="entry name" value="Gln_synth_gly_rich_site"/>
</dbReference>
<dbReference type="Gene3D" id="3.30.590.10">
    <property type="entry name" value="Glutamine synthetase/guanido kinase, catalytic domain"/>
    <property type="match status" value="1"/>
</dbReference>
<dbReference type="InterPro" id="IPR008146">
    <property type="entry name" value="Gln_synth_cat_dom"/>
</dbReference>
<evidence type="ECO:0000256" key="8">
    <source>
        <dbReference type="ARBA" id="ARBA00049436"/>
    </source>
</evidence>
<dbReference type="InterPro" id="IPR014746">
    <property type="entry name" value="Gln_synth/guanido_kin_cat_dom"/>
</dbReference>
<dbReference type="SMART" id="SM01230">
    <property type="entry name" value="Gln-synt_C"/>
    <property type="match status" value="1"/>
</dbReference>
<evidence type="ECO:0000259" key="12">
    <source>
        <dbReference type="PROSITE" id="PS51986"/>
    </source>
</evidence>
<evidence type="ECO:0000256" key="4">
    <source>
        <dbReference type="ARBA" id="ARBA00022490"/>
    </source>
</evidence>
<name>A0A1S6WN79_9METZ</name>
<dbReference type="PANTHER" id="PTHR20852:SF57">
    <property type="entry name" value="GLUTAMINE SYNTHETASE 2 CYTOPLASMIC"/>
    <property type="match status" value="1"/>
</dbReference>
<dbReference type="EC" id="6.3.1.2" evidence="3 11"/>
<dbReference type="GO" id="GO:0005737">
    <property type="term" value="C:cytoplasm"/>
    <property type="evidence" value="ECO:0007669"/>
    <property type="project" value="UniProtKB-SubCell"/>
</dbReference>
<dbReference type="PROSITE" id="PS51986">
    <property type="entry name" value="GS_BETA_GRASP"/>
    <property type="match status" value="1"/>
</dbReference>
<evidence type="ECO:0000259" key="13">
    <source>
        <dbReference type="PROSITE" id="PS51987"/>
    </source>
</evidence>
<sequence>MDGLDGLTNPFMDLDQGGKCQAYYIWIDGTGEGLRGKTKTLMEPTMDPETLPVWNFDGSSTMQSLGQNSDIYIKPVACFKDPFRRGDNILVMCETLDHEGNVHPTNKRRSCFENMEKCKEVIPWFGIEQEYTMFDFTGRQPYGWPSNGYPGPQGPYYCGVGSDKVKGRKIVEAHYRACMYAGIMIAGSNAEVMPSQWEYQVGPCEGIEMGDHLWVSRWILQRIAEEFNVVISFDPKPIPGDWNGAGCHTNISTLAMREEGGLEKIYEAIELMGKKHEEHIYAYDPSGGVDNKRRLTGLHETASIEKFNFGVADRTASIRIPRQVAADGKGYFEDRRPSSNADPYVVTDRIIRTICLDE</sequence>
<dbReference type="PROSITE" id="PS51987">
    <property type="entry name" value="GS_CATALYTIC"/>
    <property type="match status" value="1"/>
</dbReference>
<evidence type="ECO:0000313" key="14">
    <source>
        <dbReference type="EMBL" id="AQX17731.1"/>
    </source>
</evidence>